<dbReference type="Proteomes" id="UP000323597">
    <property type="component" value="Chromosome A11"/>
</dbReference>
<accession>A0A5D2X5F2</accession>
<reference evidence="1 2" key="1">
    <citation type="submission" date="2019-07" db="EMBL/GenBank/DDBJ databases">
        <title>WGS assembly of Gossypium mustelinum.</title>
        <authorList>
            <person name="Chen Z.J."/>
            <person name="Sreedasyam A."/>
            <person name="Ando A."/>
            <person name="Song Q."/>
            <person name="De L."/>
            <person name="Hulse-Kemp A."/>
            <person name="Ding M."/>
            <person name="Ye W."/>
            <person name="Kirkbride R."/>
            <person name="Jenkins J."/>
            <person name="Plott C."/>
            <person name="Lovell J."/>
            <person name="Lin Y.-M."/>
            <person name="Vaughn R."/>
            <person name="Liu B."/>
            <person name="Li W."/>
            <person name="Simpson S."/>
            <person name="Scheffler B."/>
            <person name="Saski C."/>
            <person name="Grover C."/>
            <person name="Hu G."/>
            <person name="Conover J."/>
            <person name="Carlson J."/>
            <person name="Shu S."/>
            <person name="Boston L."/>
            <person name="Williams M."/>
            <person name="Peterson D."/>
            <person name="Mcgee K."/>
            <person name="Jones D."/>
            <person name="Wendel J."/>
            <person name="Stelly D."/>
            <person name="Grimwood J."/>
            <person name="Schmutz J."/>
        </authorList>
    </citation>
    <scope>NUCLEOTIDE SEQUENCE [LARGE SCALE GENOMIC DNA]</scope>
    <source>
        <strain evidence="1">1408120.09</strain>
    </source>
</reference>
<dbReference type="AlphaFoldDB" id="A0A5D2X5F2"/>
<dbReference type="InterPro" id="IPR046934">
    <property type="entry name" value="PIR2-like"/>
</dbReference>
<protein>
    <recommendedName>
        <fullName evidence="3">RING-type domain-containing protein</fullName>
    </recommendedName>
</protein>
<organism evidence="1 2">
    <name type="scientific">Gossypium mustelinum</name>
    <name type="common">Cotton</name>
    <name type="synonym">Gossypium caicoense</name>
    <dbReference type="NCBI Taxonomy" id="34275"/>
    <lineage>
        <taxon>Eukaryota</taxon>
        <taxon>Viridiplantae</taxon>
        <taxon>Streptophyta</taxon>
        <taxon>Embryophyta</taxon>
        <taxon>Tracheophyta</taxon>
        <taxon>Spermatophyta</taxon>
        <taxon>Magnoliopsida</taxon>
        <taxon>eudicotyledons</taxon>
        <taxon>Gunneridae</taxon>
        <taxon>Pentapetalae</taxon>
        <taxon>rosids</taxon>
        <taxon>malvids</taxon>
        <taxon>Malvales</taxon>
        <taxon>Malvaceae</taxon>
        <taxon>Malvoideae</taxon>
        <taxon>Gossypium</taxon>
    </lineage>
</organism>
<name>A0A5D2X5F2_GOSMU</name>
<gene>
    <name evidence="1" type="ORF">E1A91_A11G131700v1</name>
</gene>
<evidence type="ECO:0000313" key="1">
    <source>
        <dbReference type="EMBL" id="TYJ09297.1"/>
    </source>
</evidence>
<sequence length="64" mass="7295">MPPPLVSPLNERNQIPVFSKGVVDINDYPGSRGLKWERECVMCLSKEKIVVFLPCAHQVLCQRQ</sequence>
<dbReference type="EMBL" id="CM017646">
    <property type="protein sequence ID" value="TYJ09297.1"/>
    <property type="molecule type" value="Genomic_DNA"/>
</dbReference>
<dbReference type="Gene3D" id="3.30.40.10">
    <property type="entry name" value="Zinc/RING finger domain, C3HC4 (zinc finger)"/>
    <property type="match status" value="1"/>
</dbReference>
<evidence type="ECO:0008006" key="3">
    <source>
        <dbReference type="Google" id="ProtNLM"/>
    </source>
</evidence>
<proteinExistence type="predicted"/>
<dbReference type="PANTHER" id="PTHR46405">
    <property type="entry name" value="OS05G0141500 PROTEIN"/>
    <property type="match status" value="1"/>
</dbReference>
<keyword evidence="2" id="KW-1185">Reference proteome</keyword>
<dbReference type="Pfam" id="PF13920">
    <property type="entry name" value="zf-C3HC4_3"/>
    <property type="match status" value="1"/>
</dbReference>
<evidence type="ECO:0000313" key="2">
    <source>
        <dbReference type="Proteomes" id="UP000323597"/>
    </source>
</evidence>
<dbReference type="InterPro" id="IPR013083">
    <property type="entry name" value="Znf_RING/FYVE/PHD"/>
</dbReference>
<dbReference type="PANTHER" id="PTHR46405:SF4">
    <property type="entry name" value="E3 UBIQUITIN-PROTEIN LIGASE RF298-RELATED"/>
    <property type="match status" value="1"/>
</dbReference>